<protein>
    <recommendedName>
        <fullName evidence="4">ATP synthase protein I</fullName>
    </recommendedName>
</protein>
<evidence type="ECO:0000256" key="1">
    <source>
        <dbReference type="SAM" id="Phobius"/>
    </source>
</evidence>
<dbReference type="Proteomes" id="UP000665020">
    <property type="component" value="Chromosome"/>
</dbReference>
<evidence type="ECO:0000313" key="3">
    <source>
        <dbReference type="Proteomes" id="UP000665020"/>
    </source>
</evidence>
<keyword evidence="3" id="KW-1185">Reference proteome</keyword>
<accession>A0A8A7K9U8</accession>
<keyword evidence="1" id="KW-0812">Transmembrane</keyword>
<dbReference type="Pfam" id="PF09527">
    <property type="entry name" value="ATPase_gene1"/>
    <property type="match status" value="1"/>
</dbReference>
<dbReference type="KEGG" id="ifn:GM661_02180"/>
<reference evidence="2" key="1">
    <citation type="submission" date="2019-12" db="EMBL/GenBank/DDBJ databases">
        <authorList>
            <person name="zhang j."/>
            <person name="sun C.M."/>
        </authorList>
    </citation>
    <scope>NUCLEOTIDE SEQUENCE</scope>
    <source>
        <strain evidence="2">NS-1</strain>
    </source>
</reference>
<gene>
    <name evidence="2" type="ORF">GM661_02180</name>
</gene>
<dbReference type="InterPro" id="IPR032820">
    <property type="entry name" value="ATPase_put"/>
</dbReference>
<proteinExistence type="predicted"/>
<evidence type="ECO:0008006" key="4">
    <source>
        <dbReference type="Google" id="ProtNLM"/>
    </source>
</evidence>
<evidence type="ECO:0000313" key="2">
    <source>
        <dbReference type="EMBL" id="QTL96865.1"/>
    </source>
</evidence>
<dbReference type="RefSeq" id="WP_230868545.1">
    <property type="nucleotide sequence ID" value="NZ_CP046640.1"/>
</dbReference>
<name>A0A8A7K9U8_9FIRM</name>
<feature type="transmembrane region" description="Helical" evidence="1">
    <location>
        <begin position="12"/>
        <end position="34"/>
    </location>
</feature>
<organism evidence="2 3">
    <name type="scientific">Iocasia fonsfrigidae</name>
    <dbReference type="NCBI Taxonomy" id="2682810"/>
    <lineage>
        <taxon>Bacteria</taxon>
        <taxon>Bacillati</taxon>
        <taxon>Bacillota</taxon>
        <taxon>Clostridia</taxon>
        <taxon>Halanaerobiales</taxon>
        <taxon>Halanaerobiaceae</taxon>
        <taxon>Iocasia</taxon>
    </lineage>
</organism>
<feature type="transmembrane region" description="Helical" evidence="1">
    <location>
        <begin position="46"/>
        <end position="65"/>
    </location>
</feature>
<keyword evidence="1" id="KW-1133">Transmembrane helix</keyword>
<keyword evidence="1" id="KW-0472">Membrane</keyword>
<dbReference type="AlphaFoldDB" id="A0A8A7K9U8"/>
<dbReference type="EMBL" id="CP046640">
    <property type="protein sequence ID" value="QTL96865.1"/>
    <property type="molecule type" value="Genomic_DNA"/>
</dbReference>
<sequence length="80" mass="8863">MKKDNNYRMVIQALALLTQLGLVVLANIAVGFFLGRLLDNVLHMDSFFSIIGIILGVLSGFYSVYRLVIKISGDENDDIS</sequence>